<evidence type="ECO:0000256" key="12">
    <source>
        <dbReference type="SAM" id="MobiDB-lite"/>
    </source>
</evidence>
<dbReference type="Ensembl" id="ENSOMYT00000061135.2">
    <property type="protein sequence ID" value="ENSOMYP00000056152.2"/>
    <property type="gene ID" value="ENSOMYG00000024807.2"/>
</dbReference>
<dbReference type="Proteomes" id="UP000694395">
    <property type="component" value="Chromosome 22"/>
</dbReference>
<protein>
    <recommendedName>
        <fullName evidence="11">E3 ubiquitin-protein ligase</fullName>
        <ecNumber evidence="11">2.3.2.27</ecNumber>
    </recommendedName>
</protein>
<comment type="similarity">
    <text evidence="8 11">Belongs to the E3 ubiquitin-protein ligase UBR1-like family.</text>
</comment>
<evidence type="ECO:0000256" key="9">
    <source>
        <dbReference type="PROSITE-ProRule" id="PRU00175"/>
    </source>
</evidence>
<evidence type="ECO:0000259" key="14">
    <source>
        <dbReference type="PROSITE" id="PS51157"/>
    </source>
</evidence>
<evidence type="ECO:0000256" key="4">
    <source>
        <dbReference type="ARBA" id="ARBA00022723"/>
    </source>
</evidence>
<keyword evidence="3 11" id="KW-0808">Transferase</keyword>
<evidence type="ECO:0000256" key="10">
    <source>
        <dbReference type="PROSITE-ProRule" id="PRU00508"/>
    </source>
</evidence>
<dbReference type="PANTHER" id="PTHR21497:SF39">
    <property type="entry name" value="E3 UBIQUITIN-PROTEIN LIGASE UBR3"/>
    <property type="match status" value="1"/>
</dbReference>
<evidence type="ECO:0000256" key="11">
    <source>
        <dbReference type="RuleBase" id="RU366018"/>
    </source>
</evidence>
<evidence type="ECO:0000256" key="2">
    <source>
        <dbReference type="ARBA" id="ARBA00004906"/>
    </source>
</evidence>
<evidence type="ECO:0000256" key="5">
    <source>
        <dbReference type="ARBA" id="ARBA00022771"/>
    </source>
</evidence>
<dbReference type="GO" id="GO:0061630">
    <property type="term" value="F:ubiquitin protein ligase activity"/>
    <property type="evidence" value="ECO:0007669"/>
    <property type="project" value="UniProtKB-UniRule"/>
</dbReference>
<feature type="zinc finger region" description="UBR-type" evidence="10">
    <location>
        <begin position="81"/>
        <end position="152"/>
    </location>
</feature>
<dbReference type="Gene3D" id="2.10.110.30">
    <property type="match status" value="1"/>
</dbReference>
<comment type="function">
    <text evidence="11">Ubiquitin ligase protein which is a component of the N-end rule pathway. Recognizes and binds to proteins bearing specific N-terminal residues that are destabilizing according to the N-end rule, leading to their ubiquitination and subsequent degradation.</text>
</comment>
<evidence type="ECO:0000256" key="3">
    <source>
        <dbReference type="ARBA" id="ARBA00022679"/>
    </source>
</evidence>
<accession>A0A8C7RV56</accession>
<dbReference type="GeneTree" id="ENSGT00950000183075"/>
<dbReference type="GO" id="GO:0016567">
    <property type="term" value="P:protein ubiquitination"/>
    <property type="evidence" value="ECO:0007669"/>
    <property type="project" value="UniProtKB-UniRule"/>
</dbReference>
<dbReference type="GO" id="GO:0071596">
    <property type="term" value="P:ubiquitin-dependent protein catabolic process via the N-end rule pathway"/>
    <property type="evidence" value="ECO:0007669"/>
    <property type="project" value="UniProtKB-UniRule"/>
</dbReference>
<gene>
    <name evidence="15" type="primary">LOC110501466</name>
</gene>
<dbReference type="Pfam" id="PF22960">
    <property type="entry name" value="WHD_UBR1"/>
    <property type="match status" value="1"/>
</dbReference>
<dbReference type="PROSITE" id="PS51157">
    <property type="entry name" value="ZF_UBR"/>
    <property type="match status" value="1"/>
</dbReference>
<feature type="compositionally biased region" description="Basic and acidic residues" evidence="12">
    <location>
        <begin position="1109"/>
        <end position="1119"/>
    </location>
</feature>
<feature type="domain" description="RING-type" evidence="13">
    <location>
        <begin position="1243"/>
        <end position="1298"/>
    </location>
</feature>
<dbReference type="InterPro" id="IPR003126">
    <property type="entry name" value="Znf_UBR"/>
</dbReference>
<comment type="catalytic activity">
    <reaction evidence="1 11">
        <text>S-ubiquitinyl-[E2 ubiquitin-conjugating enzyme]-L-cysteine + [acceptor protein]-L-lysine = [E2 ubiquitin-conjugating enzyme]-L-cysteine + N(6)-ubiquitinyl-[acceptor protein]-L-lysine.</text>
        <dbReference type="EC" id="2.3.2.27"/>
    </reaction>
</comment>
<dbReference type="GO" id="GO:0008270">
    <property type="term" value="F:zinc ion binding"/>
    <property type="evidence" value="ECO:0007669"/>
    <property type="project" value="UniProtKB-UniRule"/>
</dbReference>
<feature type="region of interest" description="Disordered" evidence="12">
    <location>
        <begin position="1095"/>
        <end position="1119"/>
    </location>
</feature>
<dbReference type="InterPro" id="IPR001841">
    <property type="entry name" value="Znf_RING"/>
</dbReference>
<dbReference type="PANTHER" id="PTHR21497">
    <property type="entry name" value="UBIQUITIN LIGASE E3 ALPHA-RELATED"/>
    <property type="match status" value="1"/>
</dbReference>
<name>A0A8C7RV56_ONCMY</name>
<comment type="pathway">
    <text evidence="2 11">Protein modification; protein ubiquitination.</text>
</comment>
<evidence type="ECO:0000256" key="6">
    <source>
        <dbReference type="ARBA" id="ARBA00022786"/>
    </source>
</evidence>
<dbReference type="PROSITE" id="PS50089">
    <property type="entry name" value="ZF_RING_2"/>
    <property type="match status" value="1"/>
</dbReference>
<dbReference type="GO" id="GO:0000151">
    <property type="term" value="C:ubiquitin ligase complex"/>
    <property type="evidence" value="ECO:0007669"/>
    <property type="project" value="TreeGrafter"/>
</dbReference>
<reference evidence="15" key="3">
    <citation type="submission" date="2025-09" db="UniProtKB">
        <authorList>
            <consortium name="Ensembl"/>
        </authorList>
    </citation>
    <scope>IDENTIFICATION</scope>
</reference>
<keyword evidence="16" id="KW-1185">Reference proteome</keyword>
<dbReference type="SMART" id="SM00396">
    <property type="entry name" value="ZnF_UBR1"/>
    <property type="match status" value="1"/>
</dbReference>
<sequence length="1784" mass="202506">MMAALLLRRDKKSTAAHLKSDLNRTDNSSGVRQLQELLDSVLNPEKPPADTEALDWCKCLIAGEEGFEEFCKTVRSYDNATLCGLVWTANFVAYRCRTCGISPCMSLCAECFNNGDHTGHDFNMFRSQAGGACDCGDSNVMRETGFCRRHRLRTGENVPSVPRDLLLMSEMVLPRFIICIIQYLRDGYTEPDTSAERDLQKVLQQLEPQITFLEELTKMGGAMRTVLTKILTNQQTFKDLSMGQEENVFAKKNYENYLSALKNSGLVSVEEKAQTGAAEPTQGSETGEDQDGQSIGQRKRVKLSSSTKDPSIMDSLKHKCFLEELLFWTIKYEFPQKMVTFLLNMLPDQDYKITFTKTFVQHYAFIMKTLMKSQESDTMSNRIVHISVQLFSNEDLARHVTEECQLLDIMVTVLLYMMESCLIKSELQDEENSRHVVVNCSEALLKNNTYWPLVSDFINILSHQSVAKKFLEDHSLLMLWMSFVSFFQGMNLNKRELSEHVEFESQTYYAAFAAELEACAQPMWGLLTHCKVKETQEYTKTVVRYCLETLQIWFDAIGFVDELAPNQVTFHLPLHRYYAMFLSKAVKCQGLDLESLLPDQEMLMRIMVHPLQIQASLSEIHSNMWVRNGLQIKGQAMTYVQSHFCNSMIDPDIFLLQVCASRLDPDYFISSVFERFKVVDLLTMASVHQNTALDGEQERPMLEGALTFLVILSSLRIHLGMADDEILRAEMVSQLCMNDRTHSSLLDLIPENPNPKSGIVPGSCSFEEMLSAVADFKAPVFELGGSMQQGMYTPKAEVWEKEFDPIMVILRTVYRRDVQSAMDRYSAFLKQSGMHTTGNPWPPYKERTPLHPCYKGLDRLLHCKTLHIVIFTLLYKIWLDHSNMSEHVLCMVLYLIELGLDNQVEEDKGDEVRPSEHCHDSWFPGTNLLSNLHHVINYVRVRVPETAPEVKREREPPASTSAEASNFGQAQVFSLVAERRRKFQEIINRSSTEASQAVRPKSSSTRWVPPGTPPQLVTEILEIHESMLSLLIKLHQKLSAKQNSLSATWLEDMDANPNRHAHGDGITAIERILTKAATRSHQSKRSIQEICGKVFPPVAPKKNSPTAKKTMDKEERRQRARERQQKLLAEFASRQKSFMETAMDVESPDTEAAMDLGASEVKESEVLYDCVICGQSGPSTEDRPTGLVVLLQASSVLGHRCKSDEAKKLPTTDEERIYPADTCGAAHDVRLALMQSFFKDSSCLQSVSIGWDGGVYVQTCGHTLHIDCHKSYMESLRNDQVMQGFSVDKGEFTCPLCRQFANSVLPCRPGRSTEVVSWHMPSNKKTSVLVKEVEDLQEQLGFFPTESNLSKEMELVIKDIKNTTQRKYMDYGKNPGSPDNDFLFMYSVARTNLELELVHRGGNLCSGGASGAAKRSCLNQLFHVLAMHMRLYSIDSAYNPWTRLTQVAPSRDKIRMCDTIYLFLRQHFICLVRMLYNLQYTQALAALSAKFSPEERQAWSTSGTLKKFSLFFYMINCPFNTICALLLCFLSQLSSSVWSPQSIEYSLQQFCLPYLRLSCLLQHHLYGDNLSGCPEEEEFSGLAGCLGLLDPAPQPSNPMYSASCLDWTVSAFDLMSQWCSEVTGLADTQTLLVQDLQWASPHLLHLPDNYNTIFQYYHKKACTACKKVPKDPALCLVCGTFVCLKGLCCKQHGICECVWHSQHCGAATGIFLLINASVIIIIRGHRFCLWGSVYLDAHGEEDRDLRRGKPLFLCVERYRVLEQQWVSHTFDHINKRWGPHYNGL</sequence>
<dbReference type="InterPro" id="IPR039164">
    <property type="entry name" value="UBR1-like"/>
</dbReference>
<keyword evidence="4 11" id="KW-0479">Metal-binding</keyword>
<evidence type="ECO:0000256" key="7">
    <source>
        <dbReference type="ARBA" id="ARBA00022833"/>
    </source>
</evidence>
<evidence type="ECO:0000313" key="15">
    <source>
        <dbReference type="Ensembl" id="ENSOMYP00000056152.2"/>
    </source>
</evidence>
<reference evidence="15" key="1">
    <citation type="submission" date="2020-07" db="EMBL/GenBank/DDBJ databases">
        <title>A long reads based de novo assembly of the rainbow trout Arlee double haploid line genome.</title>
        <authorList>
            <person name="Gao G."/>
            <person name="Palti Y."/>
        </authorList>
    </citation>
    <scope>NUCLEOTIDE SEQUENCE [LARGE SCALE GENOMIC DNA]</scope>
</reference>
<feature type="region of interest" description="Disordered" evidence="12">
    <location>
        <begin position="271"/>
        <end position="310"/>
    </location>
</feature>
<dbReference type="UniPathway" id="UPA00143"/>
<reference evidence="15" key="2">
    <citation type="submission" date="2025-08" db="UniProtKB">
        <authorList>
            <consortium name="Ensembl"/>
        </authorList>
    </citation>
    <scope>IDENTIFICATION</scope>
</reference>
<dbReference type="SUPFAM" id="SSF57850">
    <property type="entry name" value="RING/U-box"/>
    <property type="match status" value="1"/>
</dbReference>
<proteinExistence type="inferred from homology"/>
<dbReference type="Pfam" id="PF02207">
    <property type="entry name" value="zf-UBR"/>
    <property type="match status" value="1"/>
</dbReference>
<feature type="region of interest" description="Disordered" evidence="12">
    <location>
        <begin position="991"/>
        <end position="1011"/>
    </location>
</feature>
<dbReference type="GO" id="GO:0005737">
    <property type="term" value="C:cytoplasm"/>
    <property type="evidence" value="ECO:0007669"/>
    <property type="project" value="TreeGrafter"/>
</dbReference>
<evidence type="ECO:0000256" key="1">
    <source>
        <dbReference type="ARBA" id="ARBA00000900"/>
    </source>
</evidence>
<keyword evidence="5 9" id="KW-0863">Zinc-finger</keyword>
<organism evidence="15 16">
    <name type="scientific">Oncorhynchus mykiss</name>
    <name type="common">Rainbow trout</name>
    <name type="synonym">Salmo gairdneri</name>
    <dbReference type="NCBI Taxonomy" id="8022"/>
    <lineage>
        <taxon>Eukaryota</taxon>
        <taxon>Metazoa</taxon>
        <taxon>Chordata</taxon>
        <taxon>Craniata</taxon>
        <taxon>Vertebrata</taxon>
        <taxon>Euteleostomi</taxon>
        <taxon>Actinopterygii</taxon>
        <taxon>Neopterygii</taxon>
        <taxon>Teleostei</taxon>
        <taxon>Protacanthopterygii</taxon>
        <taxon>Salmoniformes</taxon>
        <taxon>Salmonidae</taxon>
        <taxon>Salmoninae</taxon>
        <taxon>Oncorhynchus</taxon>
    </lineage>
</organism>
<dbReference type="EC" id="2.3.2.27" evidence="11"/>
<feature type="domain" description="UBR-type" evidence="14">
    <location>
        <begin position="81"/>
        <end position="152"/>
    </location>
</feature>
<keyword evidence="6 11" id="KW-0833">Ubl conjugation pathway</keyword>
<dbReference type="InterPro" id="IPR044046">
    <property type="entry name" value="E3_ligase_UBR-like_C"/>
</dbReference>
<dbReference type="InterPro" id="IPR055194">
    <property type="entry name" value="UBR1-like_WH"/>
</dbReference>
<feature type="compositionally biased region" description="Polar residues" evidence="12">
    <location>
        <begin position="991"/>
        <end position="1006"/>
    </location>
</feature>
<keyword evidence="7 11" id="KW-0862">Zinc</keyword>
<dbReference type="Pfam" id="PF18995">
    <property type="entry name" value="PRT6_C"/>
    <property type="match status" value="1"/>
</dbReference>
<dbReference type="CDD" id="cd16483">
    <property type="entry name" value="RING-H2_UBR3"/>
    <property type="match status" value="1"/>
</dbReference>
<evidence type="ECO:0000256" key="8">
    <source>
        <dbReference type="ARBA" id="ARBA00046341"/>
    </source>
</evidence>
<evidence type="ECO:0000313" key="16">
    <source>
        <dbReference type="Proteomes" id="UP000694395"/>
    </source>
</evidence>
<evidence type="ECO:0000259" key="13">
    <source>
        <dbReference type="PROSITE" id="PS50089"/>
    </source>
</evidence>
<dbReference type="FunFam" id="2.10.110.30:FF:000002">
    <property type="entry name" value="Putative e3 ubiquitin-protein ligase ubr3"/>
    <property type="match status" value="1"/>
</dbReference>
<dbReference type="CDD" id="cd19673">
    <property type="entry name" value="UBR-box_UBR3"/>
    <property type="match status" value="1"/>
</dbReference>